<keyword evidence="1" id="KW-0805">Transcription regulation</keyword>
<accession>A0A4P8XPF6</accession>
<keyword evidence="6" id="KW-1185">Reference proteome</keyword>
<evidence type="ECO:0000313" key="6">
    <source>
        <dbReference type="Proteomes" id="UP000300879"/>
    </source>
</evidence>
<evidence type="ECO:0000256" key="3">
    <source>
        <dbReference type="ARBA" id="ARBA00023163"/>
    </source>
</evidence>
<dbReference type="PROSITE" id="PS50932">
    <property type="entry name" value="HTH_LACI_2"/>
    <property type="match status" value="1"/>
</dbReference>
<reference evidence="5 6" key="1">
    <citation type="submission" date="2019-05" db="EMBL/GenBank/DDBJ databases">
        <authorList>
            <person name="Chen C."/>
        </authorList>
    </citation>
    <scope>NUCLEOTIDE SEQUENCE [LARGE SCALE GENOMIC DNA]</scope>
    <source>
        <strain evidence="5 6">HB172198</strain>
    </source>
</reference>
<keyword evidence="3" id="KW-0804">Transcription</keyword>
<dbReference type="SUPFAM" id="SSF53822">
    <property type="entry name" value="Periplasmic binding protein-like I"/>
    <property type="match status" value="1"/>
</dbReference>
<dbReference type="CDD" id="cd01392">
    <property type="entry name" value="HTH_LacI"/>
    <property type="match status" value="1"/>
</dbReference>
<dbReference type="AlphaFoldDB" id="A0A4P8XPF6"/>
<dbReference type="PROSITE" id="PS00356">
    <property type="entry name" value="HTH_LACI_1"/>
    <property type="match status" value="1"/>
</dbReference>
<dbReference type="Proteomes" id="UP000300879">
    <property type="component" value="Chromosome"/>
</dbReference>
<dbReference type="PANTHER" id="PTHR30146">
    <property type="entry name" value="LACI-RELATED TRANSCRIPTIONAL REPRESSOR"/>
    <property type="match status" value="1"/>
</dbReference>
<evidence type="ECO:0000256" key="2">
    <source>
        <dbReference type="ARBA" id="ARBA00023125"/>
    </source>
</evidence>
<dbReference type="EMBL" id="CP040396">
    <property type="protein sequence ID" value="QCT03531.1"/>
    <property type="molecule type" value="Genomic_DNA"/>
</dbReference>
<keyword evidence="2" id="KW-0238">DNA-binding</keyword>
<dbReference type="PANTHER" id="PTHR30146:SF109">
    <property type="entry name" value="HTH-TYPE TRANSCRIPTIONAL REGULATOR GALS"/>
    <property type="match status" value="1"/>
</dbReference>
<organism evidence="5 6">
    <name type="scientific">Paenibacillus algicola</name>
    <dbReference type="NCBI Taxonomy" id="2565926"/>
    <lineage>
        <taxon>Bacteria</taxon>
        <taxon>Bacillati</taxon>
        <taxon>Bacillota</taxon>
        <taxon>Bacilli</taxon>
        <taxon>Bacillales</taxon>
        <taxon>Paenibacillaceae</taxon>
        <taxon>Paenibacillus</taxon>
    </lineage>
</organism>
<dbReference type="SUPFAM" id="SSF47413">
    <property type="entry name" value="lambda repressor-like DNA-binding domains"/>
    <property type="match status" value="1"/>
</dbReference>
<dbReference type="InterPro" id="IPR010982">
    <property type="entry name" value="Lambda_DNA-bd_dom_sf"/>
</dbReference>
<dbReference type="Gene3D" id="1.10.260.40">
    <property type="entry name" value="lambda repressor-like DNA-binding domains"/>
    <property type="match status" value="1"/>
</dbReference>
<feature type="domain" description="HTH lacI-type" evidence="4">
    <location>
        <begin position="1"/>
        <end position="55"/>
    </location>
</feature>
<gene>
    <name evidence="5" type="ORF">E6C60_2819</name>
</gene>
<sequence length="320" mass="35889">MKDIAREAGVSVATVSYILNKAPGQSISEETRQRVQEIASRLHYVPSLTARSLVKGKSGMLALLYSRSDNDSQWKQLYYGALCERMEALCKAEGYHLLVMGVDADQPKLDIIQQREIDGVLLVDVKKEVFPDISVHFHRGVPVVLLDSIIEDPLFHKVVLDYPAAFQRWREQVGEAAGGGFLIMGTRVNEELNQEMISASGFQRDHIFVLDTENEKELPRFLERFQGHQGVVINEFAALPLLGLSRELQLELTVMCTSGYPQLLPPEVRTLQMETGQPHLAAALELIKHYIQSGSMAEETVTDGHAEKQPFKQYITISLT</sequence>
<dbReference type="Pfam" id="PF00356">
    <property type="entry name" value="LacI"/>
    <property type="match status" value="1"/>
</dbReference>
<evidence type="ECO:0000256" key="1">
    <source>
        <dbReference type="ARBA" id="ARBA00023015"/>
    </source>
</evidence>
<proteinExistence type="predicted"/>
<dbReference type="KEGG" id="palo:E6C60_2819"/>
<evidence type="ECO:0000313" key="5">
    <source>
        <dbReference type="EMBL" id="QCT03531.1"/>
    </source>
</evidence>
<protein>
    <submittedName>
        <fullName evidence="5">Transcriptional regulator</fullName>
    </submittedName>
</protein>
<dbReference type="SMART" id="SM00354">
    <property type="entry name" value="HTH_LACI"/>
    <property type="match status" value="1"/>
</dbReference>
<dbReference type="GO" id="GO:0000976">
    <property type="term" value="F:transcription cis-regulatory region binding"/>
    <property type="evidence" value="ECO:0007669"/>
    <property type="project" value="TreeGrafter"/>
</dbReference>
<name>A0A4P8XPF6_9BACL</name>
<evidence type="ECO:0000259" key="4">
    <source>
        <dbReference type="PROSITE" id="PS50932"/>
    </source>
</evidence>
<dbReference type="InterPro" id="IPR000843">
    <property type="entry name" value="HTH_LacI"/>
</dbReference>
<dbReference type="Gene3D" id="3.40.50.2300">
    <property type="match status" value="1"/>
</dbReference>
<dbReference type="InterPro" id="IPR028082">
    <property type="entry name" value="Peripla_BP_I"/>
</dbReference>
<dbReference type="GO" id="GO:0003700">
    <property type="term" value="F:DNA-binding transcription factor activity"/>
    <property type="evidence" value="ECO:0007669"/>
    <property type="project" value="TreeGrafter"/>
</dbReference>